<evidence type="ECO:0000313" key="3">
    <source>
        <dbReference type="EMBL" id="CAL4804042.1"/>
    </source>
</evidence>
<evidence type="ECO:0000313" key="1">
    <source>
        <dbReference type="EMBL" id="CAI4016730.1"/>
    </source>
</evidence>
<dbReference type="EMBL" id="CAMXCT010006600">
    <property type="protein sequence ID" value="CAI4016730.1"/>
    <property type="molecule type" value="Genomic_DNA"/>
</dbReference>
<dbReference type="EMBL" id="CAMXCT020006600">
    <property type="protein sequence ID" value="CAL1170105.1"/>
    <property type="molecule type" value="Genomic_DNA"/>
</dbReference>
<reference evidence="2" key="2">
    <citation type="submission" date="2024-04" db="EMBL/GenBank/DDBJ databases">
        <authorList>
            <person name="Chen Y."/>
            <person name="Shah S."/>
            <person name="Dougan E. K."/>
            <person name="Thang M."/>
            <person name="Chan C."/>
        </authorList>
    </citation>
    <scope>NUCLEOTIDE SEQUENCE [LARGE SCALE GENOMIC DNA]</scope>
</reference>
<gene>
    <name evidence="1" type="ORF">C1SCF055_LOCUS41436</name>
</gene>
<protein>
    <submittedName>
        <fullName evidence="3">Lipocalin/cytosolic fatty-acid binding domain-containing protein</fullName>
    </submittedName>
</protein>
<keyword evidence="4" id="KW-1185">Reference proteome</keyword>
<evidence type="ECO:0000313" key="2">
    <source>
        <dbReference type="EMBL" id="CAL1170105.1"/>
    </source>
</evidence>
<dbReference type="AlphaFoldDB" id="A0A9P1DUU9"/>
<name>A0A9P1DUU9_9DINO</name>
<reference evidence="1" key="1">
    <citation type="submission" date="2022-10" db="EMBL/GenBank/DDBJ databases">
        <authorList>
            <person name="Chen Y."/>
            <person name="Dougan E. K."/>
            <person name="Chan C."/>
            <person name="Rhodes N."/>
            <person name="Thang M."/>
        </authorList>
    </citation>
    <scope>NUCLEOTIDE SEQUENCE</scope>
</reference>
<sequence>MHQEPLPSGRTTWTPVFHPPMQCSPPVRTWIGASSKIFAKSASPWSFSLTSSCSWSCLSCVLLLPFAHSDRWKGLSCRDSSASLREEASPSFTSCIFKQLLLQLWLGFSGAGIFSWVRGRRQTQEDKSVQECREAATPKHRIIGFVPRPPEEYVDENGHVDFTGSWKCASAGGDLHGVFADMGIGFVVRQGMAAFGWGRGAVVRKYEQNGNHVKVTERAFHEIVQEFDVNGQEQRVNCGDFDVLQTSYWDPQIPHVLHWRASDLEKAEPSKWTSTCQFFLDKDHFRIETTSASNKVAFWIYERETTGSS</sequence>
<accession>A0A9P1DUU9</accession>
<organism evidence="1">
    <name type="scientific">Cladocopium goreaui</name>
    <dbReference type="NCBI Taxonomy" id="2562237"/>
    <lineage>
        <taxon>Eukaryota</taxon>
        <taxon>Sar</taxon>
        <taxon>Alveolata</taxon>
        <taxon>Dinophyceae</taxon>
        <taxon>Suessiales</taxon>
        <taxon>Symbiodiniaceae</taxon>
        <taxon>Cladocopium</taxon>
    </lineage>
</organism>
<dbReference type="Proteomes" id="UP001152797">
    <property type="component" value="Unassembled WGS sequence"/>
</dbReference>
<dbReference type="EMBL" id="CAMXCT030006600">
    <property type="protein sequence ID" value="CAL4804042.1"/>
    <property type="molecule type" value="Genomic_DNA"/>
</dbReference>
<comment type="caution">
    <text evidence="1">The sequence shown here is derived from an EMBL/GenBank/DDBJ whole genome shotgun (WGS) entry which is preliminary data.</text>
</comment>
<proteinExistence type="predicted"/>
<evidence type="ECO:0000313" key="4">
    <source>
        <dbReference type="Proteomes" id="UP001152797"/>
    </source>
</evidence>